<keyword evidence="3" id="KW-0418">Kinase</keyword>
<dbReference type="InterPro" id="IPR032380">
    <property type="entry name" value="PNKP_ligase_dom"/>
</dbReference>
<dbReference type="Proteomes" id="UP001108089">
    <property type="component" value="Unassembled WGS sequence"/>
</dbReference>
<dbReference type="CDD" id="cd07423">
    <property type="entry name" value="MPP_Prp_like"/>
    <property type="match status" value="1"/>
</dbReference>
<dbReference type="InterPro" id="IPR029052">
    <property type="entry name" value="Metallo-depent_PP-like"/>
</dbReference>
<evidence type="ECO:0000259" key="2">
    <source>
        <dbReference type="Pfam" id="PF16542"/>
    </source>
</evidence>
<dbReference type="SUPFAM" id="SSF56300">
    <property type="entry name" value="Metallo-dependent phosphatases"/>
    <property type="match status" value="1"/>
</dbReference>
<accession>A0ABS9DPS6</accession>
<reference evidence="3" key="1">
    <citation type="submission" date="2022-01" db="EMBL/GenBank/DDBJ databases">
        <title>Gordonia xiamenensis sp. nov., isolated from surface seawater in Xiamen.</title>
        <authorList>
            <person name="He Y.F."/>
        </authorList>
    </citation>
    <scope>NUCLEOTIDE SEQUENCE</scope>
    <source>
        <strain evidence="3">GW1C4-4</strain>
    </source>
</reference>
<dbReference type="SUPFAM" id="SSF56091">
    <property type="entry name" value="DNA ligase/mRNA capping enzyme, catalytic domain"/>
    <property type="match status" value="1"/>
</dbReference>
<dbReference type="EMBL" id="JAKGCU010000032">
    <property type="protein sequence ID" value="MCF3941113.1"/>
    <property type="molecule type" value="Genomic_DNA"/>
</dbReference>
<feature type="domain" description="Calcineurin-like phosphoesterase" evidence="1">
    <location>
        <begin position="179"/>
        <end position="384"/>
    </location>
</feature>
<dbReference type="PANTHER" id="PTHR42850">
    <property type="entry name" value="METALLOPHOSPHOESTERASE"/>
    <property type="match status" value="1"/>
</dbReference>
<dbReference type="Gene3D" id="3.60.21.10">
    <property type="match status" value="1"/>
</dbReference>
<dbReference type="Gene3D" id="3.40.50.300">
    <property type="entry name" value="P-loop containing nucleotide triphosphate hydrolases"/>
    <property type="match status" value="1"/>
</dbReference>
<dbReference type="InterPro" id="IPR027417">
    <property type="entry name" value="P-loop_NTPase"/>
</dbReference>
<dbReference type="NCBIfam" id="TIGR04075">
    <property type="entry name" value="bacter_Pnkp"/>
    <property type="match status" value="1"/>
</dbReference>
<keyword evidence="4" id="KW-1185">Reference proteome</keyword>
<dbReference type="GO" id="GO:0016301">
    <property type="term" value="F:kinase activity"/>
    <property type="evidence" value="ECO:0007669"/>
    <property type="project" value="UniProtKB-KW"/>
</dbReference>
<evidence type="ECO:0000313" key="3">
    <source>
        <dbReference type="EMBL" id="MCF3941113.1"/>
    </source>
</evidence>
<dbReference type="SUPFAM" id="SSF52540">
    <property type="entry name" value="P-loop containing nucleoside triphosphate hydrolases"/>
    <property type="match status" value="1"/>
</dbReference>
<dbReference type="InterPro" id="IPR024028">
    <property type="entry name" value="PNKP_bac"/>
</dbReference>
<dbReference type="Gene3D" id="3.30.470.30">
    <property type="entry name" value="DNA ligase/mRNA capping enzyme"/>
    <property type="match status" value="2"/>
</dbReference>
<dbReference type="RefSeq" id="WP_235725977.1">
    <property type="nucleotide sequence ID" value="NZ_JAKGCU010000032.1"/>
</dbReference>
<evidence type="ECO:0000313" key="4">
    <source>
        <dbReference type="Proteomes" id="UP001108089"/>
    </source>
</evidence>
<dbReference type="InterPro" id="IPR004843">
    <property type="entry name" value="Calcineurin-like_PHP"/>
</dbReference>
<dbReference type="Pfam" id="PF00149">
    <property type="entry name" value="Metallophos"/>
    <property type="match status" value="1"/>
</dbReference>
<gene>
    <name evidence="3" type="ORF">L1892_22340</name>
</gene>
<dbReference type="Pfam" id="PF16542">
    <property type="entry name" value="PNKP_ligase"/>
    <property type="match status" value="1"/>
</dbReference>
<organism evidence="3 4">
    <name type="scientific">Gordonia tangerina</name>
    <dbReference type="NCBI Taxonomy" id="2911060"/>
    <lineage>
        <taxon>Bacteria</taxon>
        <taxon>Bacillati</taxon>
        <taxon>Actinomycetota</taxon>
        <taxon>Actinomycetes</taxon>
        <taxon>Mycobacteriales</taxon>
        <taxon>Gordoniaceae</taxon>
        <taxon>Gordonia</taxon>
    </lineage>
</organism>
<sequence>MTAIEVPDLCLVVLIGVSGSGKTTFARRLFRDTEVLSSDAFRGMVADDPADQSATGDAFAALFDVAGRRLRRGLLTVVDATSVRAEDRRALVELAKEHDVFAVAIVLDVPVTELVRRVAGRSDVDEGVVRRQHTLLKQARNLRKEGFRFVHTLTGVDDIDAAALVRTRVFNDRTDDHGPFDIIGDIHGCCDELCDLLVDLGWSPRRDVDGTVRGMDDHPAGRRVAFVGDLVDRGPDTAGVLRLVMAMVEAGQAICVRGNHEEKLLRALRQRRGSGRSRDSVTLSNGLAESIEQLDREPVEFIDEVMVFLDSLVSHYVFDDGQLVVAHAGLAERYHGRTSGRVRSLAMYGETTGGTDRWGFPVRVDWARDYRGRARVVYGHTPVPAAGWVNNTLCLDTGCVFGGRLTALRYPEMDLIDVAARQTYWAPERPMGYGESDADARVRAAVRLDDVTGKRRILTRYGPSVLVTEDHSATALEVMSRFAIDPRWLRYLPPTMSPVGSADPALLEDPQAAFDFYTDRGVTEVVCEQKHMGSRAVLVVTRDDDAARRAFGVIGGSGALYTRTGRSFFDPSTTAATLKQARAASRTLFDQLDCDWLILDAELLPWNIKGEGLIRDEFASVSAAAVPELAQLSAELDRAAERDLDVDALRAGAAQQRNDIDAFTDAYRRHVQVGATIDDVRIAPFEILACGNSDQSMTLETRSHQWHLERVNQLATADPSLFVPTAHRVVNTTDEMSRAEGVDWWRDIVARGGEGMVVKPSGNLVRDNKGRIVAPGIKVRGPDYLSIIYGPGYQRDLERLRSRDLTHKRSLALREYQLGREALARYTDRDPLWRIHECVFGVLALESEPTDTRL</sequence>
<dbReference type="Pfam" id="PF13671">
    <property type="entry name" value="AAA_33"/>
    <property type="match status" value="1"/>
</dbReference>
<name>A0ABS9DPS6_9ACTN</name>
<keyword evidence="3" id="KW-0808">Transferase</keyword>
<dbReference type="PANTHER" id="PTHR42850:SF7">
    <property type="entry name" value="BIS(5'-NUCLEOSYL)-TETRAPHOSPHATASE PRPE [ASYMMETRICAL]"/>
    <property type="match status" value="1"/>
</dbReference>
<dbReference type="InterPro" id="IPR041780">
    <property type="entry name" value="MPP_PrpE-like"/>
</dbReference>
<dbReference type="InterPro" id="IPR050126">
    <property type="entry name" value="Ap4A_hydrolase"/>
</dbReference>
<feature type="domain" description="Polynucleotide kinase-phosphatase ligase" evidence="2">
    <location>
        <begin position="475"/>
        <end position="849"/>
    </location>
</feature>
<proteinExistence type="predicted"/>
<protein>
    <submittedName>
        <fullName evidence="3">Polynucleotide kinase-phosphatase</fullName>
    </submittedName>
</protein>
<comment type="caution">
    <text evidence="3">The sequence shown here is derived from an EMBL/GenBank/DDBJ whole genome shotgun (WGS) entry which is preliminary data.</text>
</comment>
<evidence type="ECO:0000259" key="1">
    <source>
        <dbReference type="Pfam" id="PF00149"/>
    </source>
</evidence>